<dbReference type="SUPFAM" id="SSF53720">
    <property type="entry name" value="ALDH-like"/>
    <property type="match status" value="1"/>
</dbReference>
<protein>
    <submittedName>
        <fullName evidence="3">Aldehyde dehydrogenase family protein</fullName>
    </submittedName>
</protein>
<evidence type="ECO:0000259" key="2">
    <source>
        <dbReference type="Pfam" id="PF00171"/>
    </source>
</evidence>
<accession>A0A933GLH6</accession>
<dbReference type="Gene3D" id="3.40.309.10">
    <property type="entry name" value="Aldehyde Dehydrogenase, Chain A, domain 2"/>
    <property type="match status" value="1"/>
</dbReference>
<dbReference type="InterPro" id="IPR016163">
    <property type="entry name" value="Ald_DH_C"/>
</dbReference>
<evidence type="ECO:0000313" key="3">
    <source>
        <dbReference type="EMBL" id="MBI4594800.1"/>
    </source>
</evidence>
<gene>
    <name evidence="3" type="ORF">HY730_00295</name>
</gene>
<dbReference type="GO" id="GO:0016620">
    <property type="term" value="F:oxidoreductase activity, acting on the aldehyde or oxo group of donors, NAD or NADP as acceptor"/>
    <property type="evidence" value="ECO:0007669"/>
    <property type="project" value="InterPro"/>
</dbReference>
<evidence type="ECO:0000313" key="4">
    <source>
        <dbReference type="Proteomes" id="UP000772181"/>
    </source>
</evidence>
<name>A0A933GLH6_UNCTE</name>
<dbReference type="AlphaFoldDB" id="A0A933GLH6"/>
<proteinExistence type="predicted"/>
<dbReference type="InterPro" id="IPR016162">
    <property type="entry name" value="Ald_DH_N"/>
</dbReference>
<dbReference type="InterPro" id="IPR016161">
    <property type="entry name" value="Ald_DH/histidinol_DH"/>
</dbReference>
<comment type="caution">
    <text evidence="3">The sequence shown here is derived from an EMBL/GenBank/DDBJ whole genome shotgun (WGS) entry which is preliminary data.</text>
</comment>
<reference evidence="3" key="1">
    <citation type="submission" date="2020-07" db="EMBL/GenBank/DDBJ databases">
        <title>Huge and variable diversity of episymbiotic CPR bacteria and DPANN archaea in groundwater ecosystems.</title>
        <authorList>
            <person name="He C.Y."/>
            <person name="Keren R."/>
            <person name="Whittaker M."/>
            <person name="Farag I.F."/>
            <person name="Doudna J."/>
            <person name="Cate J.H.D."/>
            <person name="Banfield J.F."/>
        </authorList>
    </citation>
    <scope>NUCLEOTIDE SEQUENCE</scope>
    <source>
        <strain evidence="3">NC_groundwater_1482_Ag_S-0.65um_47_24</strain>
    </source>
</reference>
<feature type="domain" description="Aldehyde dehydrogenase" evidence="2">
    <location>
        <begin position="9"/>
        <end position="389"/>
    </location>
</feature>
<evidence type="ECO:0000256" key="1">
    <source>
        <dbReference type="ARBA" id="ARBA00023002"/>
    </source>
</evidence>
<dbReference type="PANTHER" id="PTHR11699">
    <property type="entry name" value="ALDEHYDE DEHYDROGENASE-RELATED"/>
    <property type="match status" value="1"/>
</dbReference>
<dbReference type="Gene3D" id="3.40.605.10">
    <property type="entry name" value="Aldehyde Dehydrogenase, Chain A, domain 1"/>
    <property type="match status" value="1"/>
</dbReference>
<organism evidence="3 4">
    <name type="scientific">Tectimicrobiota bacterium</name>
    <dbReference type="NCBI Taxonomy" id="2528274"/>
    <lineage>
        <taxon>Bacteria</taxon>
        <taxon>Pseudomonadati</taxon>
        <taxon>Nitrospinota/Tectimicrobiota group</taxon>
        <taxon>Candidatus Tectimicrobiota</taxon>
    </lineage>
</organism>
<dbReference type="InterPro" id="IPR015590">
    <property type="entry name" value="Aldehyde_DH_dom"/>
</dbReference>
<keyword evidence="1" id="KW-0560">Oxidoreductase</keyword>
<sequence>MKYYTWSEKKHRQLELRKLGQAILENKETLYKLENEEVGLTRDMYKTAEGMMQSLETVSGRELSLLEGRVPLGEVAVVLPYNFSLGAFLVSGTVAYLAGNRVHVKFSSKSRKTSAFLGSLISDALSDFSYSYDPERKFITEHLKNPDTKAILVFGHDSWSESYTNLVRETGTKWIFEGPGKDPFIVFSNGDIKKSAQMAVYDFVTNSGQACASPERCYVHEDIDDEFLRILMKEVGKIYSDEVNEESEFLGFLGSETVAHRLKKQLKEAVDMGARTEIGGEVRENQINGKKKYFAQATVLTNVNHDMEIMREESFAPVIPIQTFSTEEEALQLANDSKYGLTATVFGGSSGFLRSIRRTHAIIFENDTLVNSMKRVTLATQWGGFKNSGWILDWDGLHFNRKEGPRLLLREFTEPVRKFCSQCRRLYHHGYAEI</sequence>
<dbReference type="Proteomes" id="UP000772181">
    <property type="component" value="Unassembled WGS sequence"/>
</dbReference>
<dbReference type="Pfam" id="PF00171">
    <property type="entry name" value="Aldedh"/>
    <property type="match status" value="1"/>
</dbReference>
<dbReference type="EMBL" id="JACQWF010000014">
    <property type="protein sequence ID" value="MBI4594800.1"/>
    <property type="molecule type" value="Genomic_DNA"/>
</dbReference>